<name>A0A1E5T678_9BACT</name>
<dbReference type="InterPro" id="IPR019861">
    <property type="entry name" value="PorP/SprF_Bacteroidetes"/>
</dbReference>
<dbReference type="OrthoDB" id="1320396at2"/>
<dbReference type="STRING" id="1563681.BFP71_04255"/>
<dbReference type="EMBL" id="MDGQ01000003">
    <property type="protein sequence ID" value="OEK06875.1"/>
    <property type="molecule type" value="Genomic_DNA"/>
</dbReference>
<evidence type="ECO:0000313" key="2">
    <source>
        <dbReference type="EMBL" id="OEK06875.1"/>
    </source>
</evidence>
<comment type="caution">
    <text evidence="2">The sequence shown here is derived from an EMBL/GenBank/DDBJ whole genome shotgun (WGS) entry which is preliminary data.</text>
</comment>
<evidence type="ECO:0008006" key="4">
    <source>
        <dbReference type="Google" id="ProtNLM"/>
    </source>
</evidence>
<organism evidence="2 3">
    <name type="scientific">Roseivirga misakiensis</name>
    <dbReference type="NCBI Taxonomy" id="1563681"/>
    <lineage>
        <taxon>Bacteria</taxon>
        <taxon>Pseudomonadati</taxon>
        <taxon>Bacteroidota</taxon>
        <taxon>Cytophagia</taxon>
        <taxon>Cytophagales</taxon>
        <taxon>Roseivirgaceae</taxon>
        <taxon>Roseivirga</taxon>
    </lineage>
</organism>
<dbReference type="RefSeq" id="WP_069834187.1">
    <property type="nucleotide sequence ID" value="NZ_MDGQ01000003.1"/>
</dbReference>
<dbReference type="AlphaFoldDB" id="A0A1E5T678"/>
<proteinExistence type="predicted"/>
<sequence>MGKISRYQFMTRTFVLTILLACCHVGLRAQQDAQFTQYMFNSLYYNPAFAGLSNGNTLTAIHRSQWFGYEGTINDGGAPSTQMVSYNTSSKLWNGGLGFHVVNDNLGPSTNFELQISGSYFLSLPNNASLSIGVKLGMFSSAIDFDQVVVVDPRDGLVNLSGKESQIRPDIGIGVLYRNGNFFGGFSTNHLIQPEFDFGQDQIANQLLRHYYLTAGYDYALTPDLTITPTLLVRSIGFDAYNWDLSVIGRYQDQLWGGVSYRQSESASAMVGYKILKDRSLSLAYAVDIVLTQAASKEPTSQEIMLIYTFKSKNRIRNLGRNIIRTPRYRY</sequence>
<accession>A0A1E5T678</accession>
<feature type="signal peptide" evidence="1">
    <location>
        <begin position="1"/>
        <end position="29"/>
    </location>
</feature>
<dbReference type="NCBIfam" id="TIGR03519">
    <property type="entry name" value="T9SS_PorP_fam"/>
    <property type="match status" value="1"/>
</dbReference>
<dbReference type="Proteomes" id="UP000095552">
    <property type="component" value="Unassembled WGS sequence"/>
</dbReference>
<keyword evidence="1" id="KW-0732">Signal</keyword>
<dbReference type="Pfam" id="PF11751">
    <property type="entry name" value="PorP_SprF"/>
    <property type="match status" value="1"/>
</dbReference>
<keyword evidence="3" id="KW-1185">Reference proteome</keyword>
<gene>
    <name evidence="2" type="ORF">BFP71_04255</name>
</gene>
<evidence type="ECO:0000313" key="3">
    <source>
        <dbReference type="Proteomes" id="UP000095552"/>
    </source>
</evidence>
<feature type="chain" id="PRO_5009186113" description="Type IX secretion system membrane protein PorP/SprF" evidence="1">
    <location>
        <begin position="30"/>
        <end position="331"/>
    </location>
</feature>
<reference evidence="2 3" key="1">
    <citation type="submission" date="2016-08" db="EMBL/GenBank/DDBJ databases">
        <title>Draft genome of Fabibacter sp. strain SK-8.</title>
        <authorList>
            <person name="Wong S.-K."/>
            <person name="Hamasaki K."/>
            <person name="Yoshizawa S."/>
        </authorList>
    </citation>
    <scope>NUCLEOTIDE SEQUENCE [LARGE SCALE GENOMIC DNA]</scope>
    <source>
        <strain evidence="2 3">SK-8</strain>
    </source>
</reference>
<evidence type="ECO:0000256" key="1">
    <source>
        <dbReference type="SAM" id="SignalP"/>
    </source>
</evidence>
<protein>
    <recommendedName>
        <fullName evidence="4">Type IX secretion system membrane protein PorP/SprF</fullName>
    </recommendedName>
</protein>